<dbReference type="InterPro" id="IPR012337">
    <property type="entry name" value="RNaseH-like_sf"/>
</dbReference>
<evidence type="ECO:0000259" key="1">
    <source>
        <dbReference type="PROSITE" id="PS50994"/>
    </source>
</evidence>
<sequence>MANPVRRIHDAHFKTKVVLEALKGQKTLAQLSSEFGIHAQMITDWKRQALDGLPSLFETTPSKQTLSVEQREQIESPLFQQIGQLKVENDYLKKKLRTSSADLRLLIDPTYTHLSVNQQCGLLGLARSTYYYQPVGESAQNLALMERIDKLFMARPELGVERMCQELTNSEQPVNVKRVRRLMRLMGLEAVGPKPNLSKPHPGHTIYPYLLRGVVIERPNQVWSTDITYVPMANGFLYLCAIIDWFSRFILSWRLSNTLLADFCVDALEESLSKWGKPEIFNTDQGSQFTSHDFLKPLIGNEIRISMDSKGRALDNIFIERFWRTIKHEHLYLTAYADGRSLHQGLGTYFQFYNQERKHQSLGYQTPAEWYERGKESGKVQLLPPLPASLI</sequence>
<evidence type="ECO:0000313" key="2">
    <source>
        <dbReference type="EMBL" id="MBO0939311.1"/>
    </source>
</evidence>
<organism evidence="2 3">
    <name type="scientific">Fibrella rubiginis</name>
    <dbReference type="NCBI Taxonomy" id="2817060"/>
    <lineage>
        <taxon>Bacteria</taxon>
        <taxon>Pseudomonadati</taxon>
        <taxon>Bacteroidota</taxon>
        <taxon>Cytophagia</taxon>
        <taxon>Cytophagales</taxon>
        <taxon>Spirosomataceae</taxon>
        <taxon>Fibrella</taxon>
    </lineage>
</organism>
<dbReference type="Pfam" id="PF00665">
    <property type="entry name" value="rve"/>
    <property type="match status" value="1"/>
</dbReference>
<dbReference type="GO" id="GO:0043565">
    <property type="term" value="F:sequence-specific DNA binding"/>
    <property type="evidence" value="ECO:0007669"/>
    <property type="project" value="InterPro"/>
</dbReference>
<dbReference type="PROSITE" id="PS50994">
    <property type="entry name" value="INTEGRASE"/>
    <property type="match status" value="1"/>
</dbReference>
<dbReference type="GO" id="GO:0015074">
    <property type="term" value="P:DNA integration"/>
    <property type="evidence" value="ECO:0007669"/>
    <property type="project" value="InterPro"/>
</dbReference>
<dbReference type="InterPro" id="IPR050900">
    <property type="entry name" value="Transposase_IS3/IS150/IS904"/>
</dbReference>
<evidence type="ECO:0000313" key="3">
    <source>
        <dbReference type="Proteomes" id="UP000664034"/>
    </source>
</evidence>
<reference evidence="2" key="1">
    <citation type="submission" date="2021-03" db="EMBL/GenBank/DDBJ databases">
        <title>Fibrella sp. HMF5335 genome sequencing and assembly.</title>
        <authorList>
            <person name="Kang H."/>
            <person name="Kim H."/>
            <person name="Bae S."/>
            <person name="Joh K."/>
        </authorList>
    </citation>
    <scope>NUCLEOTIDE SEQUENCE</scope>
    <source>
        <strain evidence="2">HMF5335</strain>
    </source>
</reference>
<keyword evidence="3" id="KW-1185">Reference proteome</keyword>
<dbReference type="Proteomes" id="UP000664034">
    <property type="component" value="Unassembled WGS sequence"/>
</dbReference>
<dbReference type="PANTHER" id="PTHR46889">
    <property type="entry name" value="TRANSPOSASE INSF FOR INSERTION SEQUENCE IS3B-RELATED"/>
    <property type="match status" value="1"/>
</dbReference>
<comment type="caution">
    <text evidence="2">The sequence shown here is derived from an EMBL/GenBank/DDBJ whole genome shotgun (WGS) entry which is preliminary data.</text>
</comment>
<dbReference type="AlphaFoldDB" id="A0A939K7D8"/>
<dbReference type="NCBIfam" id="NF033516">
    <property type="entry name" value="transpos_IS3"/>
    <property type="match status" value="1"/>
</dbReference>
<proteinExistence type="predicted"/>
<dbReference type="EMBL" id="JAFMYV010000013">
    <property type="protein sequence ID" value="MBO0939311.1"/>
    <property type="molecule type" value="Genomic_DNA"/>
</dbReference>
<dbReference type="Pfam" id="PF13276">
    <property type="entry name" value="HTH_21"/>
    <property type="match status" value="1"/>
</dbReference>
<gene>
    <name evidence="2" type="ORF">J2I47_22350</name>
</gene>
<dbReference type="Gene3D" id="3.30.420.10">
    <property type="entry name" value="Ribonuclease H-like superfamily/Ribonuclease H"/>
    <property type="match status" value="1"/>
</dbReference>
<protein>
    <submittedName>
        <fullName evidence="2">IS3 family transposase</fullName>
    </submittedName>
</protein>
<dbReference type="InterPro" id="IPR048020">
    <property type="entry name" value="Transpos_IS3"/>
</dbReference>
<dbReference type="InterPro" id="IPR025948">
    <property type="entry name" value="HTH-like_dom"/>
</dbReference>
<dbReference type="PANTHER" id="PTHR46889:SF4">
    <property type="entry name" value="TRANSPOSASE INSO FOR INSERTION SEQUENCE ELEMENT IS911B-RELATED"/>
    <property type="match status" value="1"/>
</dbReference>
<accession>A0A939K7D8</accession>
<dbReference type="SUPFAM" id="SSF53098">
    <property type="entry name" value="Ribonuclease H-like"/>
    <property type="match status" value="1"/>
</dbReference>
<dbReference type="InterPro" id="IPR036397">
    <property type="entry name" value="RNaseH_sf"/>
</dbReference>
<feature type="domain" description="Integrase catalytic" evidence="1">
    <location>
        <begin position="215"/>
        <end position="375"/>
    </location>
</feature>
<dbReference type="SUPFAM" id="SSF48295">
    <property type="entry name" value="TrpR-like"/>
    <property type="match status" value="1"/>
</dbReference>
<name>A0A939K7D8_9BACT</name>
<dbReference type="InterPro" id="IPR010921">
    <property type="entry name" value="Trp_repressor/repl_initiator"/>
</dbReference>
<dbReference type="InterPro" id="IPR001584">
    <property type="entry name" value="Integrase_cat-core"/>
</dbReference>